<dbReference type="EMBL" id="JAPTMY010000001">
    <property type="protein sequence ID" value="MCZ0856509.1"/>
    <property type="molecule type" value="Genomic_DNA"/>
</dbReference>
<gene>
    <name evidence="2" type="ORF">OHJ16_00400</name>
</gene>
<name>A0ABT4I448_9ACTO</name>
<evidence type="ECO:0000256" key="1">
    <source>
        <dbReference type="SAM" id="MobiDB-lite"/>
    </source>
</evidence>
<organism evidence="2 3">
    <name type="scientific">Actinomyces israelii</name>
    <dbReference type="NCBI Taxonomy" id="1659"/>
    <lineage>
        <taxon>Bacteria</taxon>
        <taxon>Bacillati</taxon>
        <taxon>Actinomycetota</taxon>
        <taxon>Actinomycetes</taxon>
        <taxon>Actinomycetales</taxon>
        <taxon>Actinomycetaceae</taxon>
        <taxon>Actinomyces</taxon>
    </lineage>
</organism>
<dbReference type="RefSeq" id="WP_268916305.1">
    <property type="nucleotide sequence ID" value="NZ_CP124548.1"/>
</dbReference>
<sequence>MMTTTSSATPAGHPPTTPALRPSTEKQEQGWAAQVQRAKEARSPGAELRSGKIKSFRPVVGRI</sequence>
<protein>
    <submittedName>
        <fullName evidence="2">Uncharacterized protein</fullName>
    </submittedName>
</protein>
<feature type="region of interest" description="Disordered" evidence="1">
    <location>
        <begin position="1"/>
        <end position="63"/>
    </location>
</feature>
<evidence type="ECO:0000313" key="2">
    <source>
        <dbReference type="EMBL" id="MCZ0856509.1"/>
    </source>
</evidence>
<comment type="caution">
    <text evidence="2">The sequence shown here is derived from an EMBL/GenBank/DDBJ whole genome shotgun (WGS) entry which is preliminary data.</text>
</comment>
<dbReference type="Proteomes" id="UP001072034">
    <property type="component" value="Unassembled WGS sequence"/>
</dbReference>
<keyword evidence="3" id="KW-1185">Reference proteome</keyword>
<feature type="compositionally biased region" description="Low complexity" evidence="1">
    <location>
        <begin position="1"/>
        <end position="11"/>
    </location>
</feature>
<reference evidence="2" key="1">
    <citation type="submission" date="2022-10" db="EMBL/GenBank/DDBJ databases">
        <title>Genome sequence of Actinomyces israelii ATCC 10048.</title>
        <authorList>
            <person name="Watt R.M."/>
            <person name="Tong W.M."/>
        </authorList>
    </citation>
    <scope>NUCLEOTIDE SEQUENCE</scope>
    <source>
        <strain evidence="2">ATCC 10048</strain>
    </source>
</reference>
<accession>A0ABT4I448</accession>
<proteinExistence type="predicted"/>
<evidence type="ECO:0000313" key="3">
    <source>
        <dbReference type="Proteomes" id="UP001072034"/>
    </source>
</evidence>